<dbReference type="SMART" id="SM00324">
    <property type="entry name" value="RhoGAP"/>
    <property type="match status" value="1"/>
</dbReference>
<dbReference type="InterPro" id="IPR000198">
    <property type="entry name" value="RhoGAP_dom"/>
</dbReference>
<dbReference type="Pfam" id="PF00620">
    <property type="entry name" value="RhoGAP"/>
    <property type="match status" value="1"/>
</dbReference>
<dbReference type="InterPro" id="IPR008936">
    <property type="entry name" value="Rho_GTPase_activation_prot"/>
</dbReference>
<dbReference type="SUPFAM" id="SSF48350">
    <property type="entry name" value="GTPase activation domain, GAP"/>
    <property type="match status" value="1"/>
</dbReference>
<evidence type="ECO:0000313" key="5">
    <source>
        <dbReference type="Proteomes" id="UP000182658"/>
    </source>
</evidence>
<dbReference type="GO" id="GO:0005096">
    <property type="term" value="F:GTPase activator activity"/>
    <property type="evidence" value="ECO:0007669"/>
    <property type="project" value="UniProtKB-KW"/>
</dbReference>
<feature type="compositionally biased region" description="Basic and acidic residues" evidence="2">
    <location>
        <begin position="115"/>
        <end position="124"/>
    </location>
</feature>
<sequence length="719" mass="81079">MGRKTAPQPLALGSTDAPVEDPPAGETYPQSSPPISSSSPTSPRSPRSPFGFAQKKTQQGPGERKPLHVADLLQQPQHPLDASHYLPISSALHQPQSPPLERTSGQLPQQQQYHRHQEPAEEHQQVQLPYIQEQQAQQSRVQEHQFQPSPFPNQPLAQRHHRNNDEKASKSGFFFNFAKSSKSSDRLHTDQYSDSRSDIMSRDTDQSSTSRQKPSYPDPAAQRQHTPLPSRSDYSVASTAEYDSSSTKKGKPKPFTLLGRSRSIKKEDRDTGSPSPGEQIPTPVKAEQERGYTEKTYTAQPFAPLRTAPIQAHDRSFRDMMSSAQRNHSAERPQARDITGQRGREPVERESHFRTHATSFQENGSGSGFFSGLKNSGSKAAGMIGKGLFGKAGRSGSTTEREPTVDDEHYVLKVINLPLVEQTRRTRICKRLEDSRDKTEFWMPAFPWRAIDYLNFKGSDVEGLYRVPGSGPQIKKWQRKFDEELDVDLFEQKDLYDINIIGSMLKAWLRELPDELFPKAAQERIARECQGSDKVPQLLIDELSNLSPFNYYLLFAITCHLSLLLAHADKNKMDFRNLCICFQPCMKIDVFCFKFLVCDWRDCWKGCKNEAKYIEEEYALFDQPPPRGPVESRKTTPTEELAEERQLSSSDSSKPSTHSADNQKSRLRKKAPAGDNVSAETTSTISTSLTVLSERETPPRRSGELRPLSPIKPLSPMGF</sequence>
<name>A0A1J7J2Z2_9PEZI</name>
<dbReference type="GO" id="GO:0007165">
    <property type="term" value="P:signal transduction"/>
    <property type="evidence" value="ECO:0007669"/>
    <property type="project" value="InterPro"/>
</dbReference>
<feature type="compositionally biased region" description="Basic and acidic residues" evidence="2">
    <location>
        <begin position="182"/>
        <end position="205"/>
    </location>
</feature>
<dbReference type="InParanoid" id="A0A1J7J2Z2"/>
<evidence type="ECO:0000313" key="4">
    <source>
        <dbReference type="EMBL" id="OIW34471.1"/>
    </source>
</evidence>
<dbReference type="EMBL" id="KV875093">
    <property type="protein sequence ID" value="OIW34471.1"/>
    <property type="molecule type" value="Genomic_DNA"/>
</dbReference>
<keyword evidence="1" id="KW-0343">GTPase activation</keyword>
<dbReference type="Gene3D" id="1.10.555.10">
    <property type="entry name" value="Rho GTPase activation protein"/>
    <property type="match status" value="1"/>
</dbReference>
<proteinExistence type="predicted"/>
<protein>
    <recommendedName>
        <fullName evidence="3">Rho-GAP domain-containing protein</fullName>
    </recommendedName>
</protein>
<gene>
    <name evidence="4" type="ORF">CONLIGDRAFT_6383</name>
</gene>
<organism evidence="4 5">
    <name type="scientific">Coniochaeta ligniaria NRRL 30616</name>
    <dbReference type="NCBI Taxonomy" id="1408157"/>
    <lineage>
        <taxon>Eukaryota</taxon>
        <taxon>Fungi</taxon>
        <taxon>Dikarya</taxon>
        <taxon>Ascomycota</taxon>
        <taxon>Pezizomycotina</taxon>
        <taxon>Sordariomycetes</taxon>
        <taxon>Sordariomycetidae</taxon>
        <taxon>Coniochaetales</taxon>
        <taxon>Coniochaetaceae</taxon>
        <taxon>Coniochaeta</taxon>
    </lineage>
</organism>
<feature type="compositionally biased region" description="Basic and acidic residues" evidence="2">
    <location>
        <begin position="693"/>
        <end position="704"/>
    </location>
</feature>
<evidence type="ECO:0000259" key="3">
    <source>
        <dbReference type="PROSITE" id="PS50238"/>
    </source>
</evidence>
<evidence type="ECO:0000256" key="2">
    <source>
        <dbReference type="SAM" id="MobiDB-lite"/>
    </source>
</evidence>
<dbReference type="PROSITE" id="PS50238">
    <property type="entry name" value="RHOGAP"/>
    <property type="match status" value="1"/>
</dbReference>
<keyword evidence="5" id="KW-1185">Reference proteome</keyword>
<feature type="region of interest" description="Disordered" evidence="2">
    <location>
        <begin position="624"/>
        <end position="719"/>
    </location>
</feature>
<accession>A0A1J7J2Z2</accession>
<dbReference type="Proteomes" id="UP000182658">
    <property type="component" value="Unassembled WGS sequence"/>
</dbReference>
<dbReference type="OrthoDB" id="185175at2759"/>
<dbReference type="PANTHER" id="PTHR23176:SF125">
    <property type="entry name" value="GTPASE ACTIVATOR (BEM2), PUTATIVE (AFU_ORTHOLOGUE AFUA_7G04450)-RELATED"/>
    <property type="match status" value="1"/>
</dbReference>
<reference evidence="4 5" key="1">
    <citation type="submission" date="2016-10" db="EMBL/GenBank/DDBJ databases">
        <title>Draft genome sequence of Coniochaeta ligniaria NRRL30616, a lignocellulolytic fungus for bioabatement of inhibitors in plant biomass hydrolysates.</title>
        <authorList>
            <consortium name="DOE Joint Genome Institute"/>
            <person name="Jimenez D.J."/>
            <person name="Hector R.E."/>
            <person name="Riley R."/>
            <person name="Sun H."/>
            <person name="Grigoriev I.V."/>
            <person name="Van Elsas J.D."/>
            <person name="Nichols N.N."/>
        </authorList>
    </citation>
    <scope>NUCLEOTIDE SEQUENCE [LARGE SCALE GENOMIC DNA]</scope>
    <source>
        <strain evidence="4 5">NRRL 30616</strain>
    </source>
</reference>
<dbReference type="STRING" id="1408157.A0A1J7J2Z2"/>
<feature type="region of interest" description="Disordered" evidence="2">
    <location>
        <begin position="1"/>
        <end position="297"/>
    </location>
</feature>
<feature type="compositionally biased region" description="Low complexity" evidence="2">
    <location>
        <begin position="29"/>
        <end position="49"/>
    </location>
</feature>
<dbReference type="AlphaFoldDB" id="A0A1J7J2Z2"/>
<dbReference type="GO" id="GO:0005938">
    <property type="term" value="C:cell cortex"/>
    <property type="evidence" value="ECO:0007669"/>
    <property type="project" value="UniProtKB-ARBA"/>
</dbReference>
<feature type="compositionally biased region" description="Polar residues" evidence="2">
    <location>
        <begin position="223"/>
        <end position="247"/>
    </location>
</feature>
<feature type="compositionally biased region" description="Low complexity" evidence="2">
    <location>
        <begin position="170"/>
        <end position="181"/>
    </location>
</feature>
<feature type="domain" description="Rho-GAP" evidence="3">
    <location>
        <begin position="430"/>
        <end position="621"/>
    </location>
</feature>
<dbReference type="PANTHER" id="PTHR23176">
    <property type="entry name" value="RHO/RAC/CDC GTPASE-ACTIVATING PROTEIN"/>
    <property type="match status" value="1"/>
</dbReference>
<feature type="region of interest" description="Disordered" evidence="2">
    <location>
        <begin position="322"/>
        <end position="348"/>
    </location>
</feature>
<dbReference type="CDD" id="cd00159">
    <property type="entry name" value="RhoGAP"/>
    <property type="match status" value="1"/>
</dbReference>
<evidence type="ECO:0000256" key="1">
    <source>
        <dbReference type="ARBA" id="ARBA00022468"/>
    </source>
</evidence>
<dbReference type="InterPro" id="IPR050729">
    <property type="entry name" value="Rho-GAP"/>
</dbReference>
<feature type="compositionally biased region" description="Low complexity" evidence="2">
    <location>
        <begin position="648"/>
        <end position="659"/>
    </location>
</feature>
<feature type="compositionally biased region" description="Low complexity" evidence="2">
    <location>
        <begin position="677"/>
        <end position="692"/>
    </location>
</feature>